<protein>
    <submittedName>
        <fullName evidence="1">Rho-type gtpase-activating protein</fullName>
    </submittedName>
</protein>
<organism evidence="1 2">
    <name type="scientific">Coemansia helicoidea</name>
    <dbReference type="NCBI Taxonomy" id="1286919"/>
    <lineage>
        <taxon>Eukaryota</taxon>
        <taxon>Fungi</taxon>
        <taxon>Fungi incertae sedis</taxon>
        <taxon>Zoopagomycota</taxon>
        <taxon>Kickxellomycotina</taxon>
        <taxon>Kickxellomycetes</taxon>
        <taxon>Kickxellales</taxon>
        <taxon>Kickxellaceae</taxon>
        <taxon>Coemansia</taxon>
    </lineage>
</organism>
<dbReference type="EMBL" id="JANBUN010002656">
    <property type="protein sequence ID" value="KAJ2794024.1"/>
    <property type="molecule type" value="Genomic_DNA"/>
</dbReference>
<dbReference type="Proteomes" id="UP001140087">
    <property type="component" value="Unassembled WGS sequence"/>
</dbReference>
<name>A0ACC1KS10_9FUNG</name>
<reference evidence="1" key="1">
    <citation type="submission" date="2022-07" db="EMBL/GenBank/DDBJ databases">
        <title>Phylogenomic reconstructions and comparative analyses of Kickxellomycotina fungi.</title>
        <authorList>
            <person name="Reynolds N.K."/>
            <person name="Stajich J.E."/>
            <person name="Barry K."/>
            <person name="Grigoriev I.V."/>
            <person name="Crous P."/>
            <person name="Smith M.E."/>
        </authorList>
    </citation>
    <scope>NUCLEOTIDE SEQUENCE</scope>
    <source>
        <strain evidence="1">BCRC 34780</strain>
    </source>
</reference>
<evidence type="ECO:0000313" key="2">
    <source>
        <dbReference type="Proteomes" id="UP001140087"/>
    </source>
</evidence>
<accession>A0ACC1KS10</accession>
<feature type="non-terminal residue" evidence="1">
    <location>
        <position position="1"/>
    </location>
</feature>
<sequence>VSRYASQRRPRPARRSDAPSAVTDHIDSGSDAEDAIITTAPQKATKRFIWPFGGGSSSSTAAAAGRPGPDEHPQHNFQVTSTFRTGRCDHCQERLKTFAHSVVRCRNCGFVCHQRCSANVTASCGTADHSASRGRLGAQPAAAAGAAFAEAQPIDEMFGRDLVQQAEIEGQTVPWIVRAAVAFIEIEGIDMEGVYRRSGSTVDISTVQAEISRISTFTGGRFDDLSATIASPDMDVTSVTSVLKQYFRSLPNPLMTEATYQLWIQAAHIASAKERIKVYRTISDSMPAPHGETLRFLMQHLQRISRNQQENKMTTNNLSVVFAPNILHMAKENMLLEMANMSEINKTVSFLIEHADEVWADAPKQVVESTATAVDSALGPAPVPSFQLPPMNRHTEMSPFNLGAIAAMSPMVLSSPNSPANHRGNREHAGNSGALEVPRSARRNSAADGAADGASSLSRSMPSPDHLPFGMPPAFLPRLNGRDSDAPPRASIDMSRLMK</sequence>
<proteinExistence type="predicted"/>
<keyword evidence="2" id="KW-1185">Reference proteome</keyword>
<gene>
    <name evidence="1" type="primary">RGA2_2</name>
    <name evidence="1" type="ORF">H4R21_005664</name>
</gene>
<evidence type="ECO:0000313" key="1">
    <source>
        <dbReference type="EMBL" id="KAJ2794024.1"/>
    </source>
</evidence>
<comment type="caution">
    <text evidence="1">The sequence shown here is derived from an EMBL/GenBank/DDBJ whole genome shotgun (WGS) entry which is preliminary data.</text>
</comment>